<comment type="caution">
    <text evidence="3">The sequence shown here is derived from an EMBL/GenBank/DDBJ whole genome shotgun (WGS) entry which is preliminary data.</text>
</comment>
<protein>
    <recommendedName>
        <fullName evidence="2">GP-PDE domain-containing protein</fullName>
    </recommendedName>
</protein>
<dbReference type="Pfam" id="PF03009">
    <property type="entry name" value="GDPD"/>
    <property type="match status" value="1"/>
</dbReference>
<proteinExistence type="predicted"/>
<dbReference type="Gene3D" id="3.20.20.190">
    <property type="entry name" value="Phosphatidylinositol (PI) phosphodiesterase"/>
    <property type="match status" value="1"/>
</dbReference>
<gene>
    <name evidence="3" type="ORF">GCM10007932_56520</name>
</gene>
<evidence type="ECO:0000313" key="4">
    <source>
        <dbReference type="Proteomes" id="UP001156690"/>
    </source>
</evidence>
<name>A0AAV5P1L9_9VIBR</name>
<keyword evidence="1" id="KW-0812">Transmembrane</keyword>
<feature type="transmembrane region" description="Helical" evidence="1">
    <location>
        <begin position="12"/>
        <end position="31"/>
    </location>
</feature>
<dbReference type="GO" id="GO:0008081">
    <property type="term" value="F:phosphoric diester hydrolase activity"/>
    <property type="evidence" value="ECO:0007669"/>
    <property type="project" value="InterPro"/>
</dbReference>
<keyword evidence="1" id="KW-1133">Transmembrane helix</keyword>
<dbReference type="InterPro" id="IPR017946">
    <property type="entry name" value="PLC-like_Pdiesterase_TIM-brl"/>
</dbReference>
<sequence length="269" mass="30656">MPKVWRGLKAIILSFVLVGGLFLTFQLLFFYKASNQAAWLFCTEVWAHRGLTKDAADNTLESFSAALKAGAKGLEVDVFYDIKTDQFHVRHDPKPSLDEGKELTLAQVFSAFGSSTQYWLDFKNLVDLDNQSRQSASQHLIEISENVIERKYILVESVNDHALRTFTENGFNTSYWVALGSELSQWHYALYATKIKIKYLLGWFTTVSTDVDNYSDRFQYHFPEIPTLLFTVNEPQKIAELVQPNIKVVLTDSAIYSQFASCHQNGGKQ</sequence>
<feature type="domain" description="GP-PDE" evidence="2">
    <location>
        <begin position="48"/>
        <end position="78"/>
    </location>
</feature>
<keyword evidence="4" id="KW-1185">Reference proteome</keyword>
<accession>A0AAV5P1L9</accession>
<organism evidence="3 4">
    <name type="scientific">Vibrio penaeicida</name>
    <dbReference type="NCBI Taxonomy" id="104609"/>
    <lineage>
        <taxon>Bacteria</taxon>
        <taxon>Pseudomonadati</taxon>
        <taxon>Pseudomonadota</taxon>
        <taxon>Gammaproteobacteria</taxon>
        <taxon>Vibrionales</taxon>
        <taxon>Vibrionaceae</taxon>
        <taxon>Vibrio</taxon>
    </lineage>
</organism>
<evidence type="ECO:0000256" key="1">
    <source>
        <dbReference type="SAM" id="Phobius"/>
    </source>
</evidence>
<dbReference type="SUPFAM" id="SSF51695">
    <property type="entry name" value="PLC-like phosphodiesterases"/>
    <property type="match status" value="1"/>
</dbReference>
<keyword evidence="1" id="KW-0472">Membrane</keyword>
<dbReference type="Proteomes" id="UP001156690">
    <property type="component" value="Unassembled WGS sequence"/>
</dbReference>
<dbReference type="InterPro" id="IPR030395">
    <property type="entry name" value="GP_PDE_dom"/>
</dbReference>
<dbReference type="GO" id="GO:0006629">
    <property type="term" value="P:lipid metabolic process"/>
    <property type="evidence" value="ECO:0007669"/>
    <property type="project" value="InterPro"/>
</dbReference>
<dbReference type="RefSeq" id="WP_126608450.1">
    <property type="nucleotide sequence ID" value="NZ_AP025145.1"/>
</dbReference>
<evidence type="ECO:0000313" key="3">
    <source>
        <dbReference type="EMBL" id="GLQ76289.1"/>
    </source>
</evidence>
<reference evidence="4" key="1">
    <citation type="journal article" date="2019" name="Int. J. Syst. Evol. Microbiol.">
        <title>The Global Catalogue of Microorganisms (GCM) 10K type strain sequencing project: providing services to taxonomists for standard genome sequencing and annotation.</title>
        <authorList>
            <consortium name="The Broad Institute Genomics Platform"/>
            <consortium name="The Broad Institute Genome Sequencing Center for Infectious Disease"/>
            <person name="Wu L."/>
            <person name="Ma J."/>
        </authorList>
    </citation>
    <scope>NUCLEOTIDE SEQUENCE [LARGE SCALE GENOMIC DNA]</scope>
    <source>
        <strain evidence="4">NBRC 15640</strain>
    </source>
</reference>
<dbReference type="PANTHER" id="PTHR46211">
    <property type="entry name" value="GLYCEROPHOSPHORYL DIESTER PHOSPHODIESTERASE"/>
    <property type="match status" value="1"/>
</dbReference>
<dbReference type="AlphaFoldDB" id="A0AAV5P1L9"/>
<evidence type="ECO:0000259" key="2">
    <source>
        <dbReference type="Pfam" id="PF03009"/>
    </source>
</evidence>
<dbReference type="EMBL" id="BSNX01000075">
    <property type="protein sequence ID" value="GLQ76289.1"/>
    <property type="molecule type" value="Genomic_DNA"/>
</dbReference>
<dbReference type="PANTHER" id="PTHR46211:SF1">
    <property type="entry name" value="GLYCEROPHOSPHODIESTER PHOSPHODIESTERASE, CYTOPLASMIC"/>
    <property type="match status" value="1"/>
</dbReference>